<keyword evidence="2" id="KW-0812">Transmembrane</keyword>
<feature type="transmembrane region" description="Helical" evidence="2">
    <location>
        <begin position="175"/>
        <end position="196"/>
    </location>
</feature>
<feature type="compositionally biased region" description="Low complexity" evidence="1">
    <location>
        <begin position="97"/>
        <end position="123"/>
    </location>
</feature>
<evidence type="ECO:0000313" key="3">
    <source>
        <dbReference type="EMBL" id="NEG69606.1"/>
    </source>
</evidence>
<evidence type="ECO:0000256" key="2">
    <source>
        <dbReference type="SAM" id="Phobius"/>
    </source>
</evidence>
<gene>
    <name evidence="3" type="ORF">F6S87_03015</name>
</gene>
<keyword evidence="2" id="KW-0472">Membrane</keyword>
<keyword evidence="2" id="KW-1133">Transmembrane helix</keyword>
<name>A0A6I5MZG4_9BIFI</name>
<comment type="caution">
    <text evidence="3">The sequence shown here is derived from an EMBL/GenBank/DDBJ whole genome shotgun (WGS) entry which is preliminary data.</text>
</comment>
<evidence type="ECO:0000313" key="4">
    <source>
        <dbReference type="Proteomes" id="UP000469292"/>
    </source>
</evidence>
<dbReference type="EMBL" id="VYSG01000001">
    <property type="protein sequence ID" value="NEG69606.1"/>
    <property type="molecule type" value="Genomic_DNA"/>
</dbReference>
<keyword evidence="4" id="KW-1185">Reference proteome</keyword>
<dbReference type="RefSeq" id="WP_163227154.1">
    <property type="nucleotide sequence ID" value="NZ_VYSG01000001.1"/>
</dbReference>
<protein>
    <submittedName>
        <fullName evidence="3">Uncharacterized protein</fullName>
    </submittedName>
</protein>
<proteinExistence type="predicted"/>
<dbReference type="AlphaFoldDB" id="A0A6I5MZG4"/>
<organism evidence="3 4">
    <name type="scientific">Bifidobacterium choloepi</name>
    <dbReference type="NCBI Taxonomy" id="2614131"/>
    <lineage>
        <taxon>Bacteria</taxon>
        <taxon>Bacillati</taxon>
        <taxon>Actinomycetota</taxon>
        <taxon>Actinomycetes</taxon>
        <taxon>Bifidobacteriales</taxon>
        <taxon>Bifidobacteriaceae</taxon>
        <taxon>Bifidobacterium</taxon>
    </lineage>
</organism>
<feature type="region of interest" description="Disordered" evidence="1">
    <location>
        <begin position="1"/>
        <end position="132"/>
    </location>
</feature>
<sequence>MNTNNNGESDEFDATTPMDVAHDGAADNTTSHAGKDNDHDSGNAGSDGRAGGDRTADAVVDDETTVVLEATQPLGENPLAASPADARPDGVNGSASPTGTGTPDGTPTGNPDGTPTGNPDGTPSGIPTGVPAGDGASPATIVLGAFVTLFALVALAVAILGVPMNLLSGIQVNNLVSIVLGIVGLALVVVAVVVSVSRSKSAPADPSGR</sequence>
<dbReference type="Proteomes" id="UP000469292">
    <property type="component" value="Unassembled WGS sequence"/>
</dbReference>
<feature type="transmembrane region" description="Helical" evidence="2">
    <location>
        <begin position="141"/>
        <end position="163"/>
    </location>
</feature>
<evidence type="ECO:0000256" key="1">
    <source>
        <dbReference type="SAM" id="MobiDB-lite"/>
    </source>
</evidence>
<reference evidence="3 4" key="1">
    <citation type="submission" date="2019-09" db="EMBL/GenBank/DDBJ databases">
        <title>Phylogenetic characterization of a novel taxon of the genus Bifidobacterium: Bifidobacterium choloepi sp. nov.</title>
        <authorList>
            <person name="Modesto M."/>
            <person name="Satti M."/>
        </authorList>
    </citation>
    <scope>NUCLEOTIDE SEQUENCE [LARGE SCALE GENOMIC DNA]</scope>
    <source>
        <strain evidence="3 4">BRDM6</strain>
    </source>
</reference>
<accession>A0A6I5MZG4</accession>